<dbReference type="InterPro" id="IPR018490">
    <property type="entry name" value="cNMP-bd_dom_sf"/>
</dbReference>
<dbReference type="Proteomes" id="UP000192333">
    <property type="component" value="Chromosome I"/>
</dbReference>
<dbReference type="SUPFAM" id="SSF51206">
    <property type="entry name" value="cAMP-binding domain-like"/>
    <property type="match status" value="1"/>
</dbReference>
<dbReference type="CDD" id="cd00038">
    <property type="entry name" value="CAP_ED"/>
    <property type="match status" value="1"/>
</dbReference>
<dbReference type="EMBL" id="LT838813">
    <property type="protein sequence ID" value="SMD42444.1"/>
    <property type="molecule type" value="Genomic_DNA"/>
</dbReference>
<dbReference type="GO" id="GO:0016301">
    <property type="term" value="F:kinase activity"/>
    <property type="evidence" value="ECO:0007669"/>
    <property type="project" value="UniProtKB-KW"/>
</dbReference>
<dbReference type="InterPro" id="IPR014710">
    <property type="entry name" value="RmlC-like_jellyroll"/>
</dbReference>
<dbReference type="SMART" id="SM00100">
    <property type="entry name" value="cNMP"/>
    <property type="match status" value="1"/>
</dbReference>
<dbReference type="Pfam" id="PF00027">
    <property type="entry name" value="cNMP_binding"/>
    <property type="match status" value="1"/>
</dbReference>
<evidence type="ECO:0000313" key="2">
    <source>
        <dbReference type="EMBL" id="SMD42444.1"/>
    </source>
</evidence>
<dbReference type="Gene3D" id="2.60.120.10">
    <property type="entry name" value="Jelly Rolls"/>
    <property type="match status" value="1"/>
</dbReference>
<evidence type="ECO:0000313" key="3">
    <source>
        <dbReference type="Proteomes" id="UP000192333"/>
    </source>
</evidence>
<keyword evidence="3" id="KW-1185">Reference proteome</keyword>
<organism evidence="2 3">
    <name type="scientific">Aquiflexum balticum DSM 16537</name>
    <dbReference type="NCBI Taxonomy" id="758820"/>
    <lineage>
        <taxon>Bacteria</taxon>
        <taxon>Pseudomonadati</taxon>
        <taxon>Bacteroidota</taxon>
        <taxon>Cytophagia</taxon>
        <taxon>Cytophagales</taxon>
        <taxon>Cyclobacteriaceae</taxon>
        <taxon>Aquiflexum</taxon>
    </lineage>
</organism>
<gene>
    <name evidence="2" type="ORF">SAMN00777080_0995</name>
</gene>
<dbReference type="STRING" id="758820.SAMN00777080_0995"/>
<dbReference type="InterPro" id="IPR000595">
    <property type="entry name" value="cNMP-bd_dom"/>
</dbReference>
<name>A0A1W2H110_9BACT</name>
<reference evidence="3" key="1">
    <citation type="submission" date="2017-04" db="EMBL/GenBank/DDBJ databases">
        <authorList>
            <person name="Varghese N."/>
            <person name="Submissions S."/>
        </authorList>
    </citation>
    <scope>NUCLEOTIDE SEQUENCE [LARGE SCALE GENOMIC DNA]</scope>
    <source>
        <strain evidence="3">DSM 16537</strain>
    </source>
</reference>
<dbReference type="PROSITE" id="PS50042">
    <property type="entry name" value="CNMP_BINDING_3"/>
    <property type="match status" value="1"/>
</dbReference>
<dbReference type="RefSeq" id="WP_231955495.1">
    <property type="nucleotide sequence ID" value="NZ_LT838813.1"/>
</dbReference>
<dbReference type="AlphaFoldDB" id="A0A1W2H110"/>
<keyword evidence="2" id="KW-0808">Transferase</keyword>
<accession>A0A1W2H110</accession>
<keyword evidence="2" id="KW-0418">Kinase</keyword>
<feature type="domain" description="Cyclic nucleotide-binding" evidence="1">
    <location>
        <begin position="12"/>
        <end position="116"/>
    </location>
</feature>
<protein>
    <submittedName>
        <fullName evidence="2">cAMP-binding domain of CRP or a regulatory subunit of cAMP-dependent protein kinases</fullName>
    </submittedName>
</protein>
<proteinExistence type="predicted"/>
<sequence length="190" mass="22112">MMHPLLSQYFKQHTNVDDLALEKIAPYFVEETFKKNTFLLREGEVCKYNYFVVSGCMRLFSTNKDGVENTRYIAFEGKFGTSFTSLITGQPAFENIQTLEKTTVLRIYKEDFYQLVETEPAVNKVYRNILESAYITTQKRIYDFQGADSLERVRWLLKHQPKILSRLSNKVVASYLGITPYTLSRLKASL</sequence>
<evidence type="ECO:0000259" key="1">
    <source>
        <dbReference type="PROSITE" id="PS50042"/>
    </source>
</evidence>